<accession>A0ABT1JH93</accession>
<comment type="caution">
    <text evidence="2">The sequence shown here is derived from an EMBL/GenBank/DDBJ whole genome shotgun (WGS) entry which is preliminary data.</text>
</comment>
<dbReference type="RefSeq" id="WP_026420534.1">
    <property type="nucleotide sequence ID" value="NZ_AUBJ02000001.1"/>
</dbReference>
<sequence>MTVPHGGHTTPAFAAVRDAFLDLLHTGRETGAAVAVLHRGRPVVEIWGGWRDQHRTHPWTADTLVHTYSVGKPLAALATLTAVTDGALDLDDPVTDVWPEYGQAGKERTTLRHLLAHQGGLPAFPETAAHLPLLADDQLRAALARAEPEFAPGTAHAEHALTYGHLLDGVLRGTGAASLGQVFRDRIARPLGLDAHFGVPAQDLPRVADLEYGDARWPTATAGESGSLEHRAMTRPTGALDVEVLNGPAWRRAEFPAIGLHTTASAIGKFYAGLVDPGGPVAGLLGERVHRELLSPQARGTDLFLGHEVTWSLGFQLSGDEVAMGGAGGSAAWVSQGEEYACAYVTRRLAGFDRVDTIEHAVRECLS</sequence>
<reference evidence="2 3" key="2">
    <citation type="submission" date="2022-06" db="EMBL/GenBank/DDBJ databases">
        <title>Genomic Encyclopedia of Type Strains, Phase I: the one thousand microbial genomes (KMG-I) project.</title>
        <authorList>
            <person name="Kyrpides N."/>
        </authorList>
    </citation>
    <scope>NUCLEOTIDE SEQUENCE [LARGE SCALE GENOMIC DNA]</scope>
    <source>
        <strain evidence="2 3">DSM 43889</strain>
    </source>
</reference>
<evidence type="ECO:0000313" key="2">
    <source>
        <dbReference type="EMBL" id="MCP2331151.1"/>
    </source>
</evidence>
<keyword evidence="3" id="KW-1185">Reference proteome</keyword>
<proteinExistence type="predicted"/>
<name>A0ABT1JH93_ACTCY</name>
<dbReference type="EMBL" id="AUBJ02000001">
    <property type="protein sequence ID" value="MCP2331151.1"/>
    <property type="molecule type" value="Genomic_DNA"/>
</dbReference>
<dbReference type="InterPro" id="IPR052907">
    <property type="entry name" value="Beta-lactamase/esterase"/>
</dbReference>
<dbReference type="PANTHER" id="PTHR43319">
    <property type="entry name" value="BETA-LACTAMASE-RELATED"/>
    <property type="match status" value="1"/>
</dbReference>
<organism evidence="2 3">
    <name type="scientific">Actinoalloteichus caeruleus DSM 43889</name>
    <dbReference type="NCBI Taxonomy" id="1120930"/>
    <lineage>
        <taxon>Bacteria</taxon>
        <taxon>Bacillati</taxon>
        <taxon>Actinomycetota</taxon>
        <taxon>Actinomycetes</taxon>
        <taxon>Pseudonocardiales</taxon>
        <taxon>Pseudonocardiaceae</taxon>
        <taxon>Actinoalloteichus</taxon>
        <taxon>Actinoalloteichus cyanogriseus</taxon>
    </lineage>
</organism>
<feature type="domain" description="Beta-lactamase-related" evidence="1">
    <location>
        <begin position="19"/>
        <end position="355"/>
    </location>
</feature>
<dbReference type="SUPFAM" id="SSF56601">
    <property type="entry name" value="beta-lactamase/transpeptidase-like"/>
    <property type="match status" value="1"/>
</dbReference>
<reference evidence="2 3" key="1">
    <citation type="submission" date="2013-07" db="EMBL/GenBank/DDBJ databases">
        <authorList>
            <consortium name="DOE Joint Genome Institute"/>
            <person name="Reeve W."/>
            <person name="Huntemann M."/>
            <person name="Han J."/>
            <person name="Chen A."/>
            <person name="Kyrpides N."/>
            <person name="Mavromatis K."/>
            <person name="Markowitz V."/>
            <person name="Palaniappan K."/>
            <person name="Ivanova N."/>
            <person name="Schaumberg A."/>
            <person name="Pati A."/>
            <person name="Liolios K."/>
            <person name="Nordberg H.P."/>
            <person name="Cantor M.N."/>
            <person name="Hua S.X."/>
            <person name="Woyke T."/>
        </authorList>
    </citation>
    <scope>NUCLEOTIDE SEQUENCE [LARGE SCALE GENOMIC DNA]</scope>
    <source>
        <strain evidence="2 3">DSM 43889</strain>
    </source>
</reference>
<evidence type="ECO:0000313" key="3">
    <source>
        <dbReference type="Proteomes" id="UP000791080"/>
    </source>
</evidence>
<dbReference type="Proteomes" id="UP000791080">
    <property type="component" value="Unassembled WGS sequence"/>
</dbReference>
<dbReference type="InterPro" id="IPR012338">
    <property type="entry name" value="Beta-lactam/transpept-like"/>
</dbReference>
<gene>
    <name evidence="2" type="ORF">G443_001421</name>
</gene>
<dbReference type="Pfam" id="PF00144">
    <property type="entry name" value="Beta-lactamase"/>
    <property type="match status" value="1"/>
</dbReference>
<dbReference type="InterPro" id="IPR001466">
    <property type="entry name" value="Beta-lactam-related"/>
</dbReference>
<evidence type="ECO:0000259" key="1">
    <source>
        <dbReference type="Pfam" id="PF00144"/>
    </source>
</evidence>
<dbReference type="PANTHER" id="PTHR43319:SF3">
    <property type="entry name" value="BETA-LACTAMASE-RELATED DOMAIN-CONTAINING PROTEIN"/>
    <property type="match status" value="1"/>
</dbReference>
<protein>
    <submittedName>
        <fullName evidence="2">CubicO group peptidase, beta-lactamase class C family</fullName>
    </submittedName>
</protein>
<dbReference type="Gene3D" id="3.40.710.10">
    <property type="entry name" value="DD-peptidase/beta-lactamase superfamily"/>
    <property type="match status" value="1"/>
</dbReference>